<evidence type="ECO:0000256" key="3">
    <source>
        <dbReference type="ARBA" id="ARBA00022989"/>
    </source>
</evidence>
<dbReference type="InterPro" id="IPR003770">
    <property type="entry name" value="MLTG-like"/>
</dbReference>
<evidence type="ECO:0000256" key="6">
    <source>
        <dbReference type="ARBA" id="ARBA00023316"/>
    </source>
</evidence>
<dbReference type="RefSeq" id="WP_380704150.1">
    <property type="nucleotide sequence ID" value="NZ_JBHSAP010000009.1"/>
</dbReference>
<keyword evidence="9" id="KW-1185">Reference proteome</keyword>
<keyword evidence="1 7" id="KW-1003">Cell membrane</keyword>
<keyword evidence="2 7" id="KW-0812">Transmembrane</keyword>
<proteinExistence type="inferred from homology"/>
<keyword evidence="6 7" id="KW-0961">Cell wall biogenesis/degradation</keyword>
<dbReference type="NCBIfam" id="TIGR00247">
    <property type="entry name" value="endolytic transglycosylase MltG"/>
    <property type="match status" value="1"/>
</dbReference>
<keyword evidence="4 7" id="KW-0472">Membrane</keyword>
<evidence type="ECO:0000256" key="7">
    <source>
        <dbReference type="HAMAP-Rule" id="MF_02065"/>
    </source>
</evidence>
<comment type="caution">
    <text evidence="8">The sequence shown here is derived from an EMBL/GenBank/DDBJ whole genome shotgun (WGS) entry which is preliminary data.</text>
</comment>
<dbReference type="PANTHER" id="PTHR30518">
    <property type="entry name" value="ENDOLYTIC MUREIN TRANSGLYCOSYLASE"/>
    <property type="match status" value="1"/>
</dbReference>
<dbReference type="PANTHER" id="PTHR30518:SF2">
    <property type="entry name" value="ENDOLYTIC MUREIN TRANSGLYCOSYLASE"/>
    <property type="match status" value="1"/>
</dbReference>
<dbReference type="HAMAP" id="MF_02065">
    <property type="entry name" value="MltG"/>
    <property type="match status" value="1"/>
</dbReference>
<reference evidence="9" key="1">
    <citation type="journal article" date="2019" name="Int. J. Syst. Evol. Microbiol.">
        <title>The Global Catalogue of Microorganisms (GCM) 10K type strain sequencing project: providing services to taxonomists for standard genome sequencing and annotation.</title>
        <authorList>
            <consortium name="The Broad Institute Genomics Platform"/>
            <consortium name="The Broad Institute Genome Sequencing Center for Infectious Disease"/>
            <person name="Wu L."/>
            <person name="Ma J."/>
        </authorList>
    </citation>
    <scope>NUCLEOTIDE SEQUENCE [LARGE SCALE GENOMIC DNA]</scope>
    <source>
        <strain evidence="9">IBRC-M 10813</strain>
    </source>
</reference>
<comment type="catalytic activity">
    <reaction evidence="7">
        <text>a peptidoglycan chain = a peptidoglycan chain with N-acetyl-1,6-anhydromuramyl-[peptide] at the reducing end + a peptidoglycan chain with N-acetylglucosamine at the non-reducing end.</text>
        <dbReference type="EC" id="4.2.2.29"/>
    </reaction>
</comment>
<keyword evidence="3 7" id="KW-1133">Transmembrane helix</keyword>
<name>A0ABV8JJ70_9BACL</name>
<dbReference type="EMBL" id="JBHSAP010000009">
    <property type="protein sequence ID" value="MFC4076842.1"/>
    <property type="molecule type" value="Genomic_DNA"/>
</dbReference>
<dbReference type="Gene3D" id="3.30.1490.480">
    <property type="entry name" value="Endolytic murein transglycosylase"/>
    <property type="match status" value="1"/>
</dbReference>
<evidence type="ECO:0000313" key="8">
    <source>
        <dbReference type="EMBL" id="MFC4076842.1"/>
    </source>
</evidence>
<comment type="similarity">
    <text evidence="7">Belongs to the transglycosylase MltG family.</text>
</comment>
<evidence type="ECO:0000256" key="1">
    <source>
        <dbReference type="ARBA" id="ARBA00022475"/>
    </source>
</evidence>
<evidence type="ECO:0000256" key="4">
    <source>
        <dbReference type="ARBA" id="ARBA00023136"/>
    </source>
</evidence>
<evidence type="ECO:0000313" key="9">
    <source>
        <dbReference type="Proteomes" id="UP001595843"/>
    </source>
</evidence>
<dbReference type="Pfam" id="PF02618">
    <property type="entry name" value="YceG"/>
    <property type="match status" value="1"/>
</dbReference>
<evidence type="ECO:0000256" key="5">
    <source>
        <dbReference type="ARBA" id="ARBA00023239"/>
    </source>
</evidence>
<comment type="function">
    <text evidence="7">Functions as a peptidoglycan terminase that cleaves nascent peptidoglycan strands endolytically to terminate their elongation.</text>
</comment>
<accession>A0ABV8JJ70</accession>
<organism evidence="8 9">
    <name type="scientific">Salinithrix halophila</name>
    <dbReference type="NCBI Taxonomy" id="1485204"/>
    <lineage>
        <taxon>Bacteria</taxon>
        <taxon>Bacillati</taxon>
        <taxon>Bacillota</taxon>
        <taxon>Bacilli</taxon>
        <taxon>Bacillales</taxon>
        <taxon>Thermoactinomycetaceae</taxon>
        <taxon>Salinithrix</taxon>
    </lineage>
</organism>
<sequence>MKWLMRFIYTLALFAAWSVLAYFYVDHSLGSPKRDQPVPLEIQPGASTSDIGKRLYQQGLIRNDFFFTTYAWITGNGKGLKAGIYEIPPGMDIDGILNLITQGKQSTYTLTIPEGFTVEQIGDALEKRGRISKADFLEAVDNDSYNYPFLKELPEKSPERRHRLEGYLFPSTYNIPKRATAHDVVNLMLGQFETRMKQNSVNEKLKQKNLSLDKWVIVASLVEREGQVKSELPRIAGVIYNRLNKNMRLQIDATVQYARGEQKERLSYDDLKLKSAYNTYKIEGLPPGAIANPGEKALKAALNPERHKFLYYVTKKDGTGKHYFAETFDQHRTFIEKSKKTQTQNSAR</sequence>
<dbReference type="CDD" id="cd08010">
    <property type="entry name" value="MltG_like"/>
    <property type="match status" value="1"/>
</dbReference>
<dbReference type="EC" id="4.2.2.29" evidence="7"/>
<dbReference type="Proteomes" id="UP001595843">
    <property type="component" value="Unassembled WGS sequence"/>
</dbReference>
<evidence type="ECO:0000256" key="2">
    <source>
        <dbReference type="ARBA" id="ARBA00022692"/>
    </source>
</evidence>
<feature type="site" description="Important for catalytic activity" evidence="7">
    <location>
        <position position="225"/>
    </location>
</feature>
<protein>
    <recommendedName>
        <fullName evidence="7">Endolytic murein transglycosylase</fullName>
        <ecNumber evidence="7">4.2.2.29</ecNumber>
    </recommendedName>
    <alternativeName>
        <fullName evidence="7">Peptidoglycan lytic transglycosylase</fullName>
    </alternativeName>
    <alternativeName>
        <fullName evidence="7">Peptidoglycan polymerization terminase</fullName>
    </alternativeName>
</protein>
<gene>
    <name evidence="7 8" type="primary">mltG</name>
    <name evidence="8" type="ORF">ACFOUO_08460</name>
</gene>
<keyword evidence="5 7" id="KW-0456">Lyase</keyword>